<evidence type="ECO:0000313" key="2">
    <source>
        <dbReference type="Proteomes" id="UP000830837"/>
    </source>
</evidence>
<sequence length="88" mass="10148">MKKLLAANLLLMGIIIYLVMQVGKTELYLPEFYSYGQNPVSFYWNYIDIETGFKKGDPGSIHQIWITPLYLVLLAVFVLMIAAFIKKK</sequence>
<evidence type="ECO:0000313" key="1">
    <source>
        <dbReference type="EMBL" id="UPV77304.1"/>
    </source>
</evidence>
<protein>
    <submittedName>
        <fullName evidence="1">Uncharacterized protein</fullName>
    </submittedName>
</protein>
<name>A0ACD3ZTL3_9BACI</name>
<proteinExistence type="predicted"/>
<organism evidence="1 2">
    <name type="scientific">Bacillus rugosus</name>
    <dbReference type="NCBI Taxonomy" id="2715209"/>
    <lineage>
        <taxon>Bacteria</taxon>
        <taxon>Bacillati</taxon>
        <taxon>Bacillota</taxon>
        <taxon>Bacilli</taxon>
        <taxon>Bacillales</taxon>
        <taxon>Bacillaceae</taxon>
        <taxon>Bacillus</taxon>
    </lineage>
</organism>
<dbReference type="EMBL" id="CP096590">
    <property type="protein sequence ID" value="UPV77304.1"/>
    <property type="molecule type" value="Genomic_DNA"/>
</dbReference>
<reference evidence="1" key="1">
    <citation type="submission" date="2022-04" db="EMBL/GenBank/DDBJ databases">
        <title>Complete genome of Bacillus.</title>
        <authorList>
            <person name="Kong X."/>
            <person name="Hou M."/>
        </authorList>
    </citation>
    <scope>NUCLEOTIDE SEQUENCE</scope>
    <source>
        <strain evidence="1">A78.1</strain>
    </source>
</reference>
<dbReference type="Proteomes" id="UP000830837">
    <property type="component" value="Chromosome"/>
</dbReference>
<gene>
    <name evidence="1" type="ORF">M0696_10500</name>
</gene>
<accession>A0ACD3ZTL3</accession>
<keyword evidence="2" id="KW-1185">Reference proteome</keyword>